<comment type="function">
    <text evidence="7">Activation of anaerobic ribonucleoside-triphosphate reductase under anaerobic conditions by generation of an organic free radical, using S-adenosylmethionine and reduced flavodoxin as cosubstrates to produce 5'-deoxy-adenosine.</text>
</comment>
<dbReference type="CDD" id="cd01335">
    <property type="entry name" value="Radical_SAM"/>
    <property type="match status" value="1"/>
</dbReference>
<dbReference type="SFLD" id="SFLDG01066">
    <property type="entry name" value="organic_radical-activating_enz"/>
    <property type="match status" value="1"/>
</dbReference>
<dbReference type="Pfam" id="PF13353">
    <property type="entry name" value="Fer4_12"/>
    <property type="match status" value="1"/>
</dbReference>
<evidence type="ECO:0000256" key="3">
    <source>
        <dbReference type="ARBA" id="ARBA00022691"/>
    </source>
</evidence>
<dbReference type="EMBL" id="CTRP01000011">
    <property type="protein sequence ID" value="CQR72709.1"/>
    <property type="molecule type" value="Genomic_DNA"/>
</dbReference>
<comment type="cofactor">
    <cofactor evidence="1">
        <name>[4Fe-4S] cluster</name>
        <dbReference type="ChEBI" id="CHEBI:49883"/>
    </cofactor>
</comment>
<reference evidence="9" key="1">
    <citation type="submission" date="2015-03" db="EMBL/GenBank/DDBJ databases">
        <authorList>
            <person name="Nijsse Bart"/>
        </authorList>
    </citation>
    <scope>NUCLEOTIDE SEQUENCE [LARGE SCALE GENOMIC DNA]</scope>
</reference>
<proteinExistence type="inferred from homology"/>
<evidence type="ECO:0000313" key="9">
    <source>
        <dbReference type="Proteomes" id="UP000049855"/>
    </source>
</evidence>
<dbReference type="SFLD" id="SFLDS00029">
    <property type="entry name" value="Radical_SAM"/>
    <property type="match status" value="1"/>
</dbReference>
<dbReference type="InterPro" id="IPR012837">
    <property type="entry name" value="NrdG"/>
</dbReference>
<dbReference type="InterPro" id="IPR034457">
    <property type="entry name" value="Organic_radical-activating"/>
</dbReference>
<dbReference type="PANTHER" id="PTHR30352:SF2">
    <property type="entry name" value="ANAEROBIC RIBONUCLEOSIDE-TRIPHOSPHATE REDUCTASE-ACTIVATING PROTEIN"/>
    <property type="match status" value="1"/>
</dbReference>
<dbReference type="InterPro" id="IPR058240">
    <property type="entry name" value="rSAM_sf"/>
</dbReference>
<dbReference type="GO" id="GO:0043365">
    <property type="term" value="F:[formate-C-acetyltransferase]-activating enzyme activity"/>
    <property type="evidence" value="ECO:0007669"/>
    <property type="project" value="InterPro"/>
</dbReference>
<gene>
    <name evidence="8" type="ORF">SpAn4DRAFT_3169</name>
</gene>
<dbReference type="InterPro" id="IPR007197">
    <property type="entry name" value="rSAM"/>
</dbReference>
<evidence type="ECO:0000256" key="5">
    <source>
        <dbReference type="ARBA" id="ARBA00023004"/>
    </source>
</evidence>
<dbReference type="EC" id="1.97.1.-" evidence="7"/>
<dbReference type="PANTHER" id="PTHR30352">
    <property type="entry name" value="PYRUVATE FORMATE-LYASE-ACTIVATING ENZYME"/>
    <property type="match status" value="1"/>
</dbReference>
<sequence length="196" mass="20924">MIAQPNSNGGLINMAAFLPVSRSNGPGRRAVLWVQGCSRNCPGCFNQDMQDFRENQMIAVPELAACILASEDIEGVTFSGGEPFAQAQVLAELAEQLTARGLNITIFTGYTVTELTAATDPAWQRLLAAADLLIAGPYEQELPAQDYLIGSANQQLVFLTEKLKQHPDVVTSQGQTLEVIVDAAGKVTITGFAGKL</sequence>
<organism evidence="8 9">
    <name type="scientific">Sporomusa ovata</name>
    <dbReference type="NCBI Taxonomy" id="2378"/>
    <lineage>
        <taxon>Bacteria</taxon>
        <taxon>Bacillati</taxon>
        <taxon>Bacillota</taxon>
        <taxon>Negativicutes</taxon>
        <taxon>Selenomonadales</taxon>
        <taxon>Sporomusaceae</taxon>
        <taxon>Sporomusa</taxon>
    </lineage>
</organism>
<dbReference type="SFLD" id="SFLDG01063">
    <property type="entry name" value="activating_enzymes__group_1"/>
    <property type="match status" value="1"/>
</dbReference>
<dbReference type="GO" id="GO:0004748">
    <property type="term" value="F:ribonucleoside-diphosphate reductase activity, thioredoxin disulfide as acceptor"/>
    <property type="evidence" value="ECO:0007669"/>
    <property type="project" value="TreeGrafter"/>
</dbReference>
<dbReference type="RefSeq" id="WP_028971557.1">
    <property type="nucleotide sequence ID" value="NZ_CTRP01000011.1"/>
</dbReference>
<keyword evidence="6" id="KW-0411">Iron-sulfur</keyword>
<keyword evidence="7 8" id="KW-0560">Oxidoreductase</keyword>
<name>A0A0U1L051_9FIRM</name>
<dbReference type="SFLD" id="SFLDF00299">
    <property type="entry name" value="anaerobic_ribonucleoside-triph"/>
    <property type="match status" value="1"/>
</dbReference>
<dbReference type="AlphaFoldDB" id="A0A0U1L051"/>
<evidence type="ECO:0000256" key="4">
    <source>
        <dbReference type="ARBA" id="ARBA00022723"/>
    </source>
</evidence>
<dbReference type="GO" id="GO:0051539">
    <property type="term" value="F:4 iron, 4 sulfur cluster binding"/>
    <property type="evidence" value="ECO:0007669"/>
    <property type="project" value="UniProtKB-KW"/>
</dbReference>
<keyword evidence="2" id="KW-0004">4Fe-4S</keyword>
<evidence type="ECO:0000256" key="1">
    <source>
        <dbReference type="ARBA" id="ARBA00001966"/>
    </source>
</evidence>
<dbReference type="InterPro" id="IPR013785">
    <property type="entry name" value="Aldolase_TIM"/>
</dbReference>
<dbReference type="Proteomes" id="UP000049855">
    <property type="component" value="Unassembled WGS sequence"/>
</dbReference>
<dbReference type="Gene3D" id="3.20.20.70">
    <property type="entry name" value="Aldolase class I"/>
    <property type="match status" value="1"/>
</dbReference>
<keyword evidence="3" id="KW-0949">S-adenosyl-L-methionine</keyword>
<protein>
    <recommendedName>
        <fullName evidence="7">Anaerobic ribonucleoside-triphosphate reductase-activating protein</fullName>
        <ecNumber evidence="7">1.97.1.-</ecNumber>
    </recommendedName>
</protein>
<evidence type="ECO:0000256" key="6">
    <source>
        <dbReference type="ARBA" id="ARBA00023014"/>
    </source>
</evidence>
<comment type="similarity">
    <text evidence="7">Belongs to the organic radical-activating enzymes family.</text>
</comment>
<keyword evidence="5" id="KW-0408">Iron</keyword>
<dbReference type="SUPFAM" id="SSF102114">
    <property type="entry name" value="Radical SAM enzymes"/>
    <property type="match status" value="1"/>
</dbReference>
<keyword evidence="9" id="KW-1185">Reference proteome</keyword>
<evidence type="ECO:0000313" key="8">
    <source>
        <dbReference type="EMBL" id="CQR72709.1"/>
    </source>
</evidence>
<evidence type="ECO:0000256" key="7">
    <source>
        <dbReference type="PIRNR" id="PIRNR000368"/>
    </source>
</evidence>
<accession>A0A0U1L051</accession>
<keyword evidence="4" id="KW-0479">Metal-binding</keyword>
<dbReference type="GO" id="GO:0046872">
    <property type="term" value="F:metal ion binding"/>
    <property type="evidence" value="ECO:0007669"/>
    <property type="project" value="UniProtKB-KW"/>
</dbReference>
<dbReference type="PIRSF" id="PIRSF000368">
    <property type="entry name" value="NrdG"/>
    <property type="match status" value="1"/>
</dbReference>
<evidence type="ECO:0000256" key="2">
    <source>
        <dbReference type="ARBA" id="ARBA00022485"/>
    </source>
</evidence>